<dbReference type="EMBL" id="BAABBN010000004">
    <property type="protein sequence ID" value="GAA3919194.1"/>
    <property type="molecule type" value="Genomic_DNA"/>
</dbReference>
<evidence type="ECO:0000259" key="9">
    <source>
        <dbReference type="Pfam" id="PF00590"/>
    </source>
</evidence>
<dbReference type="NCBIfam" id="TIGR01467">
    <property type="entry name" value="cobI_cbiL"/>
    <property type="match status" value="1"/>
</dbReference>
<evidence type="ECO:0000256" key="3">
    <source>
        <dbReference type="ARBA" id="ARBA00022573"/>
    </source>
</evidence>
<keyword evidence="3" id="KW-0169">Cobalamin biosynthesis</keyword>
<dbReference type="InterPro" id="IPR003043">
    <property type="entry name" value="Uropor_MeTrfase_CS"/>
</dbReference>
<dbReference type="Gene3D" id="3.30.950.10">
    <property type="entry name" value="Methyltransferase, Cobalt-precorrin-4 Transmethylase, Domain 2"/>
    <property type="match status" value="1"/>
</dbReference>
<protein>
    <submittedName>
        <fullName evidence="10">Precorrin-2 C(20)-methyltransferase</fullName>
    </submittedName>
</protein>
<dbReference type="InterPro" id="IPR012382">
    <property type="entry name" value="CobI/CbiL"/>
</dbReference>
<dbReference type="PROSITE" id="PS00840">
    <property type="entry name" value="SUMT_2"/>
    <property type="match status" value="1"/>
</dbReference>
<dbReference type="PIRSF" id="PIRSF036427">
    <property type="entry name" value="Precrrn-2_mtase"/>
    <property type="match status" value="1"/>
</dbReference>
<dbReference type="InterPro" id="IPR014776">
    <property type="entry name" value="4pyrrole_Mease_sub2"/>
</dbReference>
<keyword evidence="6" id="KW-0949">S-adenosyl-L-methionine</keyword>
<keyword evidence="5 8" id="KW-0808">Transferase</keyword>
<dbReference type="CDD" id="cd11645">
    <property type="entry name" value="Precorrin_2_C20_MT"/>
    <property type="match status" value="1"/>
</dbReference>
<evidence type="ECO:0000256" key="6">
    <source>
        <dbReference type="ARBA" id="ARBA00022691"/>
    </source>
</evidence>
<comment type="similarity">
    <text evidence="2 7 8">Belongs to the precorrin methyltransferase family.</text>
</comment>
<dbReference type="Gene3D" id="3.40.1010.10">
    <property type="entry name" value="Cobalt-precorrin-4 Transmethylase, Domain 1"/>
    <property type="match status" value="1"/>
</dbReference>
<evidence type="ECO:0000256" key="4">
    <source>
        <dbReference type="ARBA" id="ARBA00022603"/>
    </source>
</evidence>
<evidence type="ECO:0000256" key="7">
    <source>
        <dbReference type="PIRNR" id="PIRNR036427"/>
    </source>
</evidence>
<organism evidence="10 11">
    <name type="scientific">Litoribacillus peritrichatus</name>
    <dbReference type="NCBI Taxonomy" id="718191"/>
    <lineage>
        <taxon>Bacteria</taxon>
        <taxon>Pseudomonadati</taxon>
        <taxon>Pseudomonadota</taxon>
        <taxon>Gammaproteobacteria</taxon>
        <taxon>Oceanospirillales</taxon>
        <taxon>Oceanospirillaceae</taxon>
        <taxon>Litoribacillus</taxon>
    </lineage>
</organism>
<accession>A0ABP7MEX2</accession>
<evidence type="ECO:0000256" key="2">
    <source>
        <dbReference type="ARBA" id="ARBA00005879"/>
    </source>
</evidence>
<name>A0ABP7MEX2_9GAMM</name>
<gene>
    <name evidence="10" type="ORF">GCM10022277_13210</name>
</gene>
<dbReference type="SUPFAM" id="SSF53790">
    <property type="entry name" value="Tetrapyrrole methylase"/>
    <property type="match status" value="1"/>
</dbReference>
<keyword evidence="4 8" id="KW-0489">Methyltransferase</keyword>
<evidence type="ECO:0000256" key="1">
    <source>
        <dbReference type="ARBA" id="ARBA00004953"/>
    </source>
</evidence>
<comment type="pathway">
    <text evidence="1">Cofactor biosynthesis; adenosylcobalamin biosynthesis.</text>
</comment>
<dbReference type="RefSeq" id="WP_344796721.1">
    <property type="nucleotide sequence ID" value="NZ_BAABBN010000004.1"/>
</dbReference>
<proteinExistence type="inferred from homology"/>
<evidence type="ECO:0000256" key="8">
    <source>
        <dbReference type="RuleBase" id="RU003960"/>
    </source>
</evidence>
<dbReference type="Proteomes" id="UP001501565">
    <property type="component" value="Unassembled WGS sequence"/>
</dbReference>
<evidence type="ECO:0000313" key="11">
    <source>
        <dbReference type="Proteomes" id="UP001501565"/>
    </source>
</evidence>
<evidence type="ECO:0000313" key="10">
    <source>
        <dbReference type="EMBL" id="GAA3919194.1"/>
    </source>
</evidence>
<dbReference type="InterPro" id="IPR000878">
    <property type="entry name" value="4pyrrol_Mease"/>
</dbReference>
<dbReference type="Pfam" id="PF00590">
    <property type="entry name" value="TP_methylase"/>
    <property type="match status" value="1"/>
</dbReference>
<dbReference type="PANTHER" id="PTHR43467">
    <property type="entry name" value="COBALT-PRECORRIN-2 C(20)-METHYLTRANSFERASE"/>
    <property type="match status" value="1"/>
</dbReference>
<dbReference type="InterPro" id="IPR014777">
    <property type="entry name" value="4pyrrole_Mease_sub1"/>
</dbReference>
<dbReference type="PANTHER" id="PTHR43467:SF2">
    <property type="entry name" value="COBALT-PRECORRIN-2 C(20)-METHYLTRANSFERASE"/>
    <property type="match status" value="1"/>
</dbReference>
<reference evidence="11" key="1">
    <citation type="journal article" date="2019" name="Int. J. Syst. Evol. Microbiol.">
        <title>The Global Catalogue of Microorganisms (GCM) 10K type strain sequencing project: providing services to taxonomists for standard genome sequencing and annotation.</title>
        <authorList>
            <consortium name="The Broad Institute Genomics Platform"/>
            <consortium name="The Broad Institute Genome Sequencing Center for Infectious Disease"/>
            <person name="Wu L."/>
            <person name="Ma J."/>
        </authorList>
    </citation>
    <scope>NUCLEOTIDE SEQUENCE [LARGE SCALE GENOMIC DNA]</scope>
    <source>
        <strain evidence="11">JCM 17551</strain>
    </source>
</reference>
<sequence>MTSSQTSRGKLYGVGIGPGDPELITLKAYRIIQDADVLCYLCNAEDQTRITGQTHSAGHSQAKSIVKAFIDQRKVPPQELAIAMGYKHDRSDANARYDQAAEQIRIALDQGKDVAFLCEGDPLFFGSYAYLQERLCDQYSCEVIPGISAPQAAGAVAGIPLAMQTENYAVLSGRLDSEALIQQLTNFDNLVIMKAGRARPRIIDALKETGRLEDATYVEYATRDNQRIVYDLNELDNEAGPYFSLFIVTRHSDLRKWS</sequence>
<keyword evidence="11" id="KW-1185">Reference proteome</keyword>
<feature type="domain" description="Tetrapyrrole methylase" evidence="9">
    <location>
        <begin position="10"/>
        <end position="230"/>
    </location>
</feature>
<dbReference type="InterPro" id="IPR006364">
    <property type="entry name" value="CobI/CbiL/CobIJ_dom"/>
</dbReference>
<comment type="caution">
    <text evidence="10">The sequence shown here is derived from an EMBL/GenBank/DDBJ whole genome shotgun (WGS) entry which is preliminary data.</text>
</comment>
<dbReference type="InterPro" id="IPR035996">
    <property type="entry name" value="4pyrrol_Methylase_sf"/>
</dbReference>
<evidence type="ECO:0000256" key="5">
    <source>
        <dbReference type="ARBA" id="ARBA00022679"/>
    </source>
</evidence>